<dbReference type="Pfam" id="PF00664">
    <property type="entry name" value="ABC_membrane"/>
    <property type="match status" value="1"/>
</dbReference>
<evidence type="ECO:0000256" key="3">
    <source>
        <dbReference type="ARBA" id="ARBA00022741"/>
    </source>
</evidence>
<evidence type="ECO:0000256" key="1">
    <source>
        <dbReference type="ARBA" id="ARBA00022448"/>
    </source>
</evidence>
<evidence type="ECO:0000313" key="10">
    <source>
        <dbReference type="Proteomes" id="UP001064489"/>
    </source>
</evidence>
<dbReference type="SUPFAM" id="SSF52540">
    <property type="entry name" value="P-loop containing nucleoside triphosphate hydrolases"/>
    <property type="match status" value="1"/>
</dbReference>
<sequence>MGLKASKAFFSGFMNSIFKAPMIFFDSTPVGRILTRASSDLSVLDFNIPFSILFVVAAGVELLVTIGIMTLVTRRVLIEYYIATARELIRISGTTKAPVMNYTAETSLGVVTIRAFNMVDSFFQNYLKLVDTDAVLFFHSNGVMEWVVLRIEAIQNVTIHRCSSPCFKFMNIPPEPPSIVEDNKPPSSWPSKGSIELKELKIRYRPNAPLVLKGITCTFNEGTKVGVVGRTGSGKRALISALFRLVEPVSGRILIDQLDICSMGLKDLRLKLSIIPQEPTHFRGSVRTNLDPLGLYADDEIWKVNQSTL</sequence>
<dbReference type="Gene3D" id="1.20.1560.10">
    <property type="entry name" value="ABC transporter type 1, transmembrane domain"/>
    <property type="match status" value="1"/>
</dbReference>
<dbReference type="GO" id="GO:0016020">
    <property type="term" value="C:membrane"/>
    <property type="evidence" value="ECO:0007669"/>
    <property type="project" value="InterPro"/>
</dbReference>
<accession>A0AAD5NK09</accession>
<evidence type="ECO:0000256" key="5">
    <source>
        <dbReference type="ARBA" id="ARBA00022989"/>
    </source>
</evidence>
<reference evidence="9" key="1">
    <citation type="journal article" date="2022" name="Plant J.">
        <title>Strategies of tolerance reflected in two North American maple genomes.</title>
        <authorList>
            <person name="McEvoy S.L."/>
            <person name="Sezen U.U."/>
            <person name="Trouern-Trend A."/>
            <person name="McMahon S.M."/>
            <person name="Schaberg P.G."/>
            <person name="Yang J."/>
            <person name="Wegrzyn J.L."/>
            <person name="Swenson N.G."/>
        </authorList>
    </citation>
    <scope>NUCLEOTIDE SEQUENCE</scope>
    <source>
        <strain evidence="9">91603</strain>
    </source>
</reference>
<dbReference type="PROSITE" id="PS50929">
    <property type="entry name" value="ABC_TM1F"/>
    <property type="match status" value="1"/>
</dbReference>
<feature type="transmembrane region" description="Helical" evidence="7">
    <location>
        <begin position="48"/>
        <end position="72"/>
    </location>
</feature>
<keyword evidence="5 7" id="KW-1133">Transmembrane helix</keyword>
<dbReference type="InterPro" id="IPR011527">
    <property type="entry name" value="ABC1_TM_dom"/>
</dbReference>
<name>A0AAD5NK09_ACENE</name>
<evidence type="ECO:0000256" key="6">
    <source>
        <dbReference type="ARBA" id="ARBA00023136"/>
    </source>
</evidence>
<evidence type="ECO:0000313" key="9">
    <source>
        <dbReference type="EMBL" id="KAI9161801.1"/>
    </source>
</evidence>
<evidence type="ECO:0000256" key="4">
    <source>
        <dbReference type="ARBA" id="ARBA00022840"/>
    </source>
</evidence>
<keyword evidence="4" id="KW-0067">ATP-binding</keyword>
<evidence type="ECO:0000256" key="2">
    <source>
        <dbReference type="ARBA" id="ARBA00022692"/>
    </source>
</evidence>
<dbReference type="InterPro" id="IPR050173">
    <property type="entry name" value="ABC_transporter_C-like"/>
</dbReference>
<keyword evidence="3" id="KW-0547">Nucleotide-binding</keyword>
<proteinExistence type="predicted"/>
<dbReference type="PANTHER" id="PTHR24223:SF108">
    <property type="entry name" value="ABC TRANSPORTER C FAMILY MEMBER 8"/>
    <property type="match status" value="1"/>
</dbReference>
<dbReference type="InterPro" id="IPR036640">
    <property type="entry name" value="ABC1_TM_sf"/>
</dbReference>
<gene>
    <name evidence="9" type="ORF">LWI28_020779</name>
</gene>
<dbReference type="GO" id="GO:0016887">
    <property type="term" value="F:ATP hydrolysis activity"/>
    <property type="evidence" value="ECO:0007669"/>
    <property type="project" value="InterPro"/>
</dbReference>
<dbReference type="Proteomes" id="UP001064489">
    <property type="component" value="Chromosome 2"/>
</dbReference>
<dbReference type="Pfam" id="PF00005">
    <property type="entry name" value="ABC_tran"/>
    <property type="match status" value="1"/>
</dbReference>
<organism evidence="9 10">
    <name type="scientific">Acer negundo</name>
    <name type="common">Box elder</name>
    <dbReference type="NCBI Taxonomy" id="4023"/>
    <lineage>
        <taxon>Eukaryota</taxon>
        <taxon>Viridiplantae</taxon>
        <taxon>Streptophyta</taxon>
        <taxon>Embryophyta</taxon>
        <taxon>Tracheophyta</taxon>
        <taxon>Spermatophyta</taxon>
        <taxon>Magnoliopsida</taxon>
        <taxon>eudicotyledons</taxon>
        <taxon>Gunneridae</taxon>
        <taxon>Pentapetalae</taxon>
        <taxon>rosids</taxon>
        <taxon>malvids</taxon>
        <taxon>Sapindales</taxon>
        <taxon>Sapindaceae</taxon>
        <taxon>Hippocastanoideae</taxon>
        <taxon>Acereae</taxon>
        <taxon>Acer</taxon>
    </lineage>
</organism>
<dbReference type="SUPFAM" id="SSF90123">
    <property type="entry name" value="ABC transporter transmembrane region"/>
    <property type="match status" value="1"/>
</dbReference>
<protein>
    <recommendedName>
        <fullName evidence="8">ABC transmembrane type-1 domain-containing protein</fullName>
    </recommendedName>
</protein>
<keyword evidence="1" id="KW-0813">Transport</keyword>
<dbReference type="GO" id="GO:0005524">
    <property type="term" value="F:ATP binding"/>
    <property type="evidence" value="ECO:0007669"/>
    <property type="project" value="UniProtKB-KW"/>
</dbReference>
<dbReference type="InterPro" id="IPR003439">
    <property type="entry name" value="ABC_transporter-like_ATP-bd"/>
</dbReference>
<feature type="domain" description="ABC transmembrane type-1" evidence="8">
    <location>
        <begin position="1"/>
        <end position="159"/>
    </location>
</feature>
<dbReference type="AlphaFoldDB" id="A0AAD5NK09"/>
<keyword evidence="6 7" id="KW-0472">Membrane</keyword>
<reference evidence="9" key="2">
    <citation type="submission" date="2023-02" db="EMBL/GenBank/DDBJ databases">
        <authorList>
            <person name="Swenson N.G."/>
            <person name="Wegrzyn J.L."/>
            <person name="Mcevoy S.L."/>
        </authorList>
    </citation>
    <scope>NUCLEOTIDE SEQUENCE</scope>
    <source>
        <strain evidence="9">91603</strain>
        <tissue evidence="9">Leaf</tissue>
    </source>
</reference>
<dbReference type="Gene3D" id="3.40.50.300">
    <property type="entry name" value="P-loop containing nucleotide triphosphate hydrolases"/>
    <property type="match status" value="1"/>
</dbReference>
<dbReference type="InterPro" id="IPR027417">
    <property type="entry name" value="P-loop_NTPase"/>
</dbReference>
<comment type="caution">
    <text evidence="9">The sequence shown here is derived from an EMBL/GenBank/DDBJ whole genome shotgun (WGS) entry which is preliminary data.</text>
</comment>
<evidence type="ECO:0000256" key="7">
    <source>
        <dbReference type="SAM" id="Phobius"/>
    </source>
</evidence>
<dbReference type="EMBL" id="JAJSOW010000106">
    <property type="protein sequence ID" value="KAI9161801.1"/>
    <property type="molecule type" value="Genomic_DNA"/>
</dbReference>
<dbReference type="GO" id="GO:0140359">
    <property type="term" value="F:ABC-type transporter activity"/>
    <property type="evidence" value="ECO:0007669"/>
    <property type="project" value="InterPro"/>
</dbReference>
<evidence type="ECO:0000259" key="8">
    <source>
        <dbReference type="PROSITE" id="PS50929"/>
    </source>
</evidence>
<dbReference type="PANTHER" id="PTHR24223">
    <property type="entry name" value="ATP-BINDING CASSETTE SUB-FAMILY C"/>
    <property type="match status" value="1"/>
</dbReference>
<keyword evidence="2 7" id="KW-0812">Transmembrane</keyword>
<keyword evidence="10" id="KW-1185">Reference proteome</keyword>